<accession>A0ABY4ZN11</accession>
<dbReference type="EMBL" id="CP096040">
    <property type="protein sequence ID" value="USQ94193.1"/>
    <property type="molecule type" value="Genomic_DNA"/>
</dbReference>
<keyword evidence="2" id="KW-1185">Reference proteome</keyword>
<proteinExistence type="predicted"/>
<dbReference type="Proteomes" id="UP001057520">
    <property type="component" value="Chromosome"/>
</dbReference>
<dbReference type="Pfam" id="PF07394">
    <property type="entry name" value="DUF1501"/>
    <property type="match status" value="1"/>
</dbReference>
<protein>
    <submittedName>
        <fullName evidence="1">DUF1501 domain-containing protein</fullName>
    </submittedName>
</protein>
<evidence type="ECO:0000313" key="2">
    <source>
        <dbReference type="Proteomes" id="UP001057520"/>
    </source>
</evidence>
<dbReference type="PANTHER" id="PTHR43737">
    <property type="entry name" value="BLL7424 PROTEIN"/>
    <property type="match status" value="1"/>
</dbReference>
<dbReference type="PANTHER" id="PTHR43737:SF1">
    <property type="entry name" value="DUF1501 DOMAIN-CONTAINING PROTEIN"/>
    <property type="match status" value="1"/>
</dbReference>
<gene>
    <name evidence="1" type="ORF">MZV50_16465</name>
</gene>
<reference evidence="1 2" key="1">
    <citation type="submission" date="2022-04" db="EMBL/GenBank/DDBJ databases">
        <title>Genome sequence of soybean root-associated Caulobacter segnis RL271.</title>
        <authorList>
            <person name="Longley R."/>
            <person name="Bonito G."/>
            <person name="Trigodet F."/>
            <person name="Crosson S."/>
            <person name="Fiebig A."/>
        </authorList>
    </citation>
    <scope>NUCLEOTIDE SEQUENCE [LARGE SCALE GENOMIC DNA]</scope>
    <source>
        <strain evidence="1 2">RL271</strain>
    </source>
</reference>
<sequence>MTGLATTATYGQAWSAPATDQRFLLIFLRGGYDALSAVIPTGSDFYYESRPTLAVPRPDAGNARSALALDRDWSLHPALRDSLYPLWQQGQVAFVPFAGSEDLTRSHFETQDTIELGQPLSARRDYRSGFMGRLAQQVEGCRPIAFSAQPPITFQGHRVVPNIIISPTASYAMNDRQAALISGMYRGHRLERAIVEGLSAESRARAIAQEMAAASGGAAETSSFERAARRVGGLMKADYNIAFMDVGGWDTHVNQDNGLGQFSDKISQLGRGLSALVNTLGPEIWRNTTVVVVSEFGRTFRENGDQGTDHGHGSIYWVLGGSVKGGRLLGPQVKLTPETLNQARDLQVLTNYRSLLGGLFERLYGLDRKRLESVFPQSSPNSIGLV</sequence>
<name>A0ABY4ZN11_9CAUL</name>
<dbReference type="InterPro" id="IPR010869">
    <property type="entry name" value="DUF1501"/>
</dbReference>
<organism evidence="1 2">
    <name type="scientific">Caulobacter segnis</name>
    <dbReference type="NCBI Taxonomy" id="88688"/>
    <lineage>
        <taxon>Bacteria</taxon>
        <taxon>Pseudomonadati</taxon>
        <taxon>Pseudomonadota</taxon>
        <taxon>Alphaproteobacteria</taxon>
        <taxon>Caulobacterales</taxon>
        <taxon>Caulobacteraceae</taxon>
        <taxon>Caulobacter</taxon>
    </lineage>
</organism>
<evidence type="ECO:0000313" key="1">
    <source>
        <dbReference type="EMBL" id="USQ94193.1"/>
    </source>
</evidence>